<reference evidence="2 3" key="1">
    <citation type="submission" date="2021-05" db="EMBL/GenBank/DDBJ databases">
        <title>Genome Assembly of Synthetic Allotetraploid Brassica napus Reveals Homoeologous Exchanges between Subgenomes.</title>
        <authorList>
            <person name="Davis J.T."/>
        </authorList>
    </citation>
    <scope>NUCLEOTIDE SEQUENCE [LARGE SCALE GENOMIC DNA]</scope>
    <source>
        <strain evidence="3">cv. Da-Ae</strain>
        <tissue evidence="2">Seedling</tissue>
    </source>
</reference>
<feature type="region of interest" description="Disordered" evidence="1">
    <location>
        <begin position="1"/>
        <end position="27"/>
    </location>
</feature>
<dbReference type="Proteomes" id="UP000824890">
    <property type="component" value="Unassembled WGS sequence"/>
</dbReference>
<keyword evidence="3" id="KW-1185">Reference proteome</keyword>
<feature type="compositionally biased region" description="Polar residues" evidence="1">
    <location>
        <begin position="1"/>
        <end position="11"/>
    </location>
</feature>
<proteinExistence type="predicted"/>
<dbReference type="EMBL" id="JAGKQM010000019">
    <property type="protein sequence ID" value="KAH0860258.1"/>
    <property type="molecule type" value="Genomic_DNA"/>
</dbReference>
<sequence>MGPSFTNNPSEFNLMASPSPPPGMEIQPPALLDEDPSTYSSAMWDWVIALRVTPIKLPSHPFVEGLLPCSYPELDQKLEEAERLKKKRDPREASRAPLQAVKVPSSECTEQSNSPSILGNLLHNLETLVKKMKPDSLVHCTCDCDRAVVRAVQRRVEVIGGSLAAKLRQFDVVVTLIDP</sequence>
<evidence type="ECO:0000313" key="3">
    <source>
        <dbReference type="Proteomes" id="UP000824890"/>
    </source>
</evidence>
<feature type="compositionally biased region" description="Basic and acidic residues" evidence="1">
    <location>
        <begin position="81"/>
        <end position="94"/>
    </location>
</feature>
<evidence type="ECO:0000313" key="2">
    <source>
        <dbReference type="EMBL" id="KAH0860258.1"/>
    </source>
</evidence>
<evidence type="ECO:0000256" key="1">
    <source>
        <dbReference type="SAM" id="MobiDB-lite"/>
    </source>
</evidence>
<protein>
    <submittedName>
        <fullName evidence="2">Uncharacterized protein</fullName>
    </submittedName>
</protein>
<gene>
    <name evidence="2" type="ORF">HID58_088519</name>
</gene>
<feature type="region of interest" description="Disordered" evidence="1">
    <location>
        <begin position="81"/>
        <end position="112"/>
    </location>
</feature>
<name>A0ABQ7XWE9_BRANA</name>
<organism evidence="2 3">
    <name type="scientific">Brassica napus</name>
    <name type="common">Rape</name>
    <dbReference type="NCBI Taxonomy" id="3708"/>
    <lineage>
        <taxon>Eukaryota</taxon>
        <taxon>Viridiplantae</taxon>
        <taxon>Streptophyta</taxon>
        <taxon>Embryophyta</taxon>
        <taxon>Tracheophyta</taxon>
        <taxon>Spermatophyta</taxon>
        <taxon>Magnoliopsida</taxon>
        <taxon>eudicotyledons</taxon>
        <taxon>Gunneridae</taxon>
        <taxon>Pentapetalae</taxon>
        <taxon>rosids</taxon>
        <taxon>malvids</taxon>
        <taxon>Brassicales</taxon>
        <taxon>Brassicaceae</taxon>
        <taxon>Brassiceae</taxon>
        <taxon>Brassica</taxon>
    </lineage>
</organism>
<accession>A0ABQ7XWE9</accession>
<comment type="caution">
    <text evidence="2">The sequence shown here is derived from an EMBL/GenBank/DDBJ whole genome shotgun (WGS) entry which is preliminary data.</text>
</comment>